<dbReference type="Gene3D" id="2.60.120.260">
    <property type="entry name" value="Galactose-binding domain-like"/>
    <property type="match status" value="1"/>
</dbReference>
<dbReference type="Proteomes" id="UP000216107">
    <property type="component" value="Unassembled WGS sequence"/>
</dbReference>
<evidence type="ECO:0000313" key="4">
    <source>
        <dbReference type="EMBL" id="KAF7600574.1"/>
    </source>
</evidence>
<evidence type="ECO:0000256" key="2">
    <source>
        <dbReference type="SAM" id="SignalP"/>
    </source>
</evidence>
<reference evidence="5 6" key="2">
    <citation type="submission" date="2017-07" db="EMBL/GenBank/DDBJ databases">
        <title>Candidatus Dactylopiibacterium carminicum, a nitrogen-fixing symbiont of the cochineal insect Dactylopius coccus and Dactylopius opuntiae (Hemiptera: Coccoidea: Dactylopiidae).</title>
        <authorList>
            <person name="Vera A."/>
        </authorList>
    </citation>
    <scope>NUCLEOTIDE SEQUENCE [LARGE SCALE GENOMIC DNA]</scope>
    <source>
        <strain evidence="5 6">NFDCM</strain>
    </source>
</reference>
<feature type="domain" description="CBM6" evidence="3">
    <location>
        <begin position="25"/>
        <end position="170"/>
    </location>
</feature>
<dbReference type="SMART" id="SM00606">
    <property type="entry name" value="CBD_IV"/>
    <property type="match status" value="1"/>
</dbReference>
<dbReference type="Pfam" id="PF03422">
    <property type="entry name" value="CBM_6"/>
    <property type="match status" value="1"/>
</dbReference>
<dbReference type="GO" id="GO:0030246">
    <property type="term" value="F:carbohydrate binding"/>
    <property type="evidence" value="ECO:0007669"/>
    <property type="project" value="InterPro"/>
</dbReference>
<feature type="chain" id="PRO_5013035340" description="CBM6 domain-containing protein" evidence="2">
    <location>
        <begin position="23"/>
        <end position="182"/>
    </location>
</feature>
<keyword evidence="7" id="KW-1185">Reference proteome</keyword>
<dbReference type="EMBL" id="NMRN01000002">
    <property type="protein sequence ID" value="PAS95190.1"/>
    <property type="molecule type" value="Genomic_DNA"/>
</dbReference>
<dbReference type="InterPro" id="IPR006584">
    <property type="entry name" value="Cellulose-bd_IV"/>
</dbReference>
<name>A0A272EZY8_9RHOO</name>
<dbReference type="SUPFAM" id="SSF49785">
    <property type="entry name" value="Galactose-binding domain-like"/>
    <property type="match status" value="1"/>
</dbReference>
<dbReference type="OrthoDB" id="9773411at2"/>
<organism evidence="5 6">
    <name type="scientific">Candidatus Dactylopiibacterium carminicum</name>
    <dbReference type="NCBI Taxonomy" id="857335"/>
    <lineage>
        <taxon>Bacteria</taxon>
        <taxon>Pseudomonadati</taxon>
        <taxon>Pseudomonadota</taxon>
        <taxon>Betaproteobacteria</taxon>
        <taxon>Rhodocyclales</taxon>
        <taxon>Rhodocyclaceae</taxon>
        <taxon>Candidatus Dactylopiibacterium</taxon>
    </lineage>
</organism>
<protein>
    <recommendedName>
        <fullName evidence="3">CBM6 domain-containing protein</fullName>
    </recommendedName>
</protein>
<evidence type="ECO:0000313" key="6">
    <source>
        <dbReference type="Proteomes" id="UP000216107"/>
    </source>
</evidence>
<dbReference type="InterPro" id="IPR008979">
    <property type="entry name" value="Galactose-bd-like_sf"/>
</dbReference>
<feature type="signal peptide" evidence="2">
    <location>
        <begin position="1"/>
        <end position="22"/>
    </location>
</feature>
<reference evidence="4 7" key="1">
    <citation type="submission" date="2016-08" db="EMBL/GenBank/DDBJ databases">
        <title>Candidatus Dactylopiibacterium carminicum genome sequence.</title>
        <authorList>
            <person name="Ramirez-Puebla S.T."/>
            <person name="Ormeno-Orrillo E."/>
            <person name="Vera-Ponce De Leon A."/>
            <person name="Luis L."/>
            <person name="Sanchez-Flores A."/>
            <person name="Monica R."/>
            <person name="Martinez-Romero E."/>
        </authorList>
    </citation>
    <scope>NUCLEOTIDE SEQUENCE [LARGE SCALE GENOMIC DNA]</scope>
    <source>
        <strain evidence="4">END1</strain>
    </source>
</reference>
<dbReference type="PROSITE" id="PS51175">
    <property type="entry name" value="CBM6"/>
    <property type="match status" value="1"/>
</dbReference>
<comment type="caution">
    <text evidence="5">The sequence shown here is derived from an EMBL/GenBank/DDBJ whole genome shotgun (WGS) entry which is preliminary data.</text>
</comment>
<dbReference type="RefSeq" id="WP_095523143.1">
    <property type="nucleotide sequence ID" value="NZ_MDUX01000003.1"/>
</dbReference>
<keyword evidence="1 2" id="KW-0732">Signal</keyword>
<evidence type="ECO:0000313" key="7">
    <source>
        <dbReference type="Proteomes" id="UP000623509"/>
    </source>
</evidence>
<evidence type="ECO:0000259" key="3">
    <source>
        <dbReference type="PROSITE" id="PS51175"/>
    </source>
</evidence>
<evidence type="ECO:0000256" key="1">
    <source>
        <dbReference type="ARBA" id="ARBA00022729"/>
    </source>
</evidence>
<dbReference type="InterPro" id="IPR005084">
    <property type="entry name" value="CBM6"/>
</dbReference>
<sequence length="182" mass="19044">MQKKIAIAAFATWGMFVAPAMAAGVLLEAEANSATGGGSFTMATDRAATSGGKALIGWDADGQWIEWAFEAPEAGDYQITLRYASGRGWDIWRELKLDGQVPGEAFAKLTLKTTGGWGRAASEWQNLTLAGANSQPLTLKLTAGKHVLRLTSLGGDGANGSANLDALVLSSKGTDPQTLFKP</sequence>
<dbReference type="EMBL" id="MDUX01000003">
    <property type="protein sequence ID" value="KAF7600574.1"/>
    <property type="molecule type" value="Genomic_DNA"/>
</dbReference>
<gene>
    <name evidence="4" type="ORF">BGI27_01435</name>
    <name evidence="5" type="ORF">CGU29_01735</name>
</gene>
<dbReference type="Proteomes" id="UP000623509">
    <property type="component" value="Unassembled WGS sequence"/>
</dbReference>
<evidence type="ECO:0000313" key="5">
    <source>
        <dbReference type="EMBL" id="PAS95190.1"/>
    </source>
</evidence>
<dbReference type="AlphaFoldDB" id="A0A272EZY8"/>
<accession>A0A272EZY8</accession>
<proteinExistence type="predicted"/>